<dbReference type="EMBL" id="JBJKFK010000312">
    <property type="protein sequence ID" value="KAL3317904.1"/>
    <property type="molecule type" value="Genomic_DNA"/>
</dbReference>
<dbReference type="Proteomes" id="UP001626550">
    <property type="component" value="Unassembled WGS sequence"/>
</dbReference>
<evidence type="ECO:0000313" key="1">
    <source>
        <dbReference type="EMBL" id="KAL3317904.1"/>
    </source>
</evidence>
<keyword evidence="2" id="KW-1185">Reference proteome</keyword>
<evidence type="ECO:0000313" key="2">
    <source>
        <dbReference type="Proteomes" id="UP001626550"/>
    </source>
</evidence>
<proteinExistence type="predicted"/>
<gene>
    <name evidence="1" type="ORF">Ciccas_003443</name>
</gene>
<dbReference type="AlphaFoldDB" id="A0ABD2QEE3"/>
<organism evidence="1 2">
    <name type="scientific">Cichlidogyrus casuarinus</name>
    <dbReference type="NCBI Taxonomy" id="1844966"/>
    <lineage>
        <taxon>Eukaryota</taxon>
        <taxon>Metazoa</taxon>
        <taxon>Spiralia</taxon>
        <taxon>Lophotrochozoa</taxon>
        <taxon>Platyhelminthes</taxon>
        <taxon>Monogenea</taxon>
        <taxon>Monopisthocotylea</taxon>
        <taxon>Dactylogyridea</taxon>
        <taxon>Ancyrocephalidae</taxon>
        <taxon>Cichlidogyrus</taxon>
    </lineage>
</organism>
<comment type="caution">
    <text evidence="1">The sequence shown here is derived from an EMBL/GenBank/DDBJ whole genome shotgun (WGS) entry which is preliminary data.</text>
</comment>
<protein>
    <submittedName>
        <fullName evidence="1">Uncharacterized protein</fullName>
    </submittedName>
</protein>
<accession>A0ABD2QEE3</accession>
<reference evidence="1 2" key="1">
    <citation type="submission" date="2024-11" db="EMBL/GenBank/DDBJ databases">
        <title>Adaptive evolution of stress response genes in parasites aligns with host niche diversity.</title>
        <authorList>
            <person name="Hahn C."/>
            <person name="Resl P."/>
        </authorList>
    </citation>
    <scope>NUCLEOTIDE SEQUENCE [LARGE SCALE GENOMIC DNA]</scope>
    <source>
        <strain evidence="1">EGGRZ-B1_66</strain>
        <tissue evidence="1">Body</tissue>
    </source>
</reference>
<name>A0ABD2QEE3_9PLAT</name>
<sequence length="101" mass="11909">MSVHSTELNQKQIQVRFPPLEECSKQLEEVIKKSRCNAHHMIVFRSEERMRQEDAKIRKNLQDDFRSRKMIKKVGEKAVKPSPFLKIDGLFEQTGTLKIKL</sequence>